<keyword evidence="1" id="KW-0645">Protease</keyword>
<reference evidence="5 6" key="1">
    <citation type="journal article" date="2019" name="mSystems">
        <title>Life at home and on the roam: Genomic adaptions reflect the dual lifestyle of an intracellular, facultative symbiont.</title>
        <authorList>
            <person name="Burgsdorf I."/>
        </authorList>
    </citation>
    <scope>NUCLEOTIDE SEQUENCE [LARGE SCALE GENOMIC DNA]</scope>
    <source>
        <strain evidence="5">277cI</strain>
    </source>
</reference>
<dbReference type="GO" id="GO:0008270">
    <property type="term" value="F:zinc ion binding"/>
    <property type="evidence" value="ECO:0007669"/>
    <property type="project" value="InterPro"/>
</dbReference>
<sequence length="578" mass="63264">YFHNWTGNRITCRDWFQLSLKEGLTVYRDQEFSADLHSRAVKRIADVAMLRSTQFREDAGPTAHPVQPDGYVAIDNFYTTTIYEKGAELIRMLQILLGRERFDRGIALYVERHDGSAATCEDFLRAMEDAAETDLLPFRRWYHQAGTPQLTVAGHWDPVHASYRLDVSQHTAPTPGQDHKVALVIPLAMALLDGRGQALPLALAGEPASAEASELPRERVLLCSESSQSFTFTDLAAAPVPSLLRGFSAPVKLEEITASRAGDLLRFAADSDGFARWDAGQRLLLELLLGRAEDKADPGLLAEITSAFGAILADLAIDNDYRCCLLSLPRQPILEDAASEPDPIGLADARRNLMGHFGAALAEPLLACMARVQPELELAWPQGSGARGLEGVGLAWRCASADGHARRRALALVSSASMTRARAGLAALQPWDCQEREEALDRFYARWQERPVILDTWFSLQAATPFGDTAGRVRELLNHPRFDLDAPNSIRAVLGGFAGSPHGFHAVDGSGYALMAELTLLVDQRNPITASRLAKAFSRWQSYGPKRAQAMRSALEGVAEADLSSNTREVVQQCLGKG</sequence>
<evidence type="ECO:0000313" key="6">
    <source>
        <dbReference type="Proteomes" id="UP000315454"/>
    </source>
</evidence>
<organism evidence="5 6">
    <name type="scientific">Aphanocapsa feldmannii 277cI</name>
    <dbReference type="NCBI Taxonomy" id="2507554"/>
    <lineage>
        <taxon>Bacteria</taxon>
        <taxon>Bacillati</taxon>
        <taxon>Cyanobacteriota</taxon>
        <taxon>Cyanophyceae</taxon>
        <taxon>Oscillatoriophycideae</taxon>
        <taxon>Chroococcales</taxon>
        <taxon>Microcystaceae</taxon>
        <taxon>Aphanocapsa</taxon>
    </lineage>
</organism>
<dbReference type="InterPro" id="IPR024601">
    <property type="entry name" value="Peptidase_M1_pepN_C"/>
</dbReference>
<dbReference type="Pfam" id="PF11940">
    <property type="entry name" value="DUF3458"/>
    <property type="match status" value="1"/>
</dbReference>
<dbReference type="Proteomes" id="UP000315454">
    <property type="component" value="Unassembled WGS sequence"/>
</dbReference>
<dbReference type="GO" id="GO:0004177">
    <property type="term" value="F:aminopeptidase activity"/>
    <property type="evidence" value="ECO:0007669"/>
    <property type="project" value="UniProtKB-KW"/>
</dbReference>
<dbReference type="Pfam" id="PF01433">
    <property type="entry name" value="Peptidase_M1"/>
    <property type="match status" value="1"/>
</dbReference>
<comment type="caution">
    <text evidence="5">The sequence shown here is derived from an EMBL/GenBank/DDBJ whole genome shotgun (WGS) entry which is preliminary data.</text>
</comment>
<dbReference type="PANTHER" id="PTHR46322:SF1">
    <property type="entry name" value="PUROMYCIN-SENSITIVE AMINOPEPTIDASE"/>
    <property type="match status" value="1"/>
</dbReference>
<evidence type="ECO:0000259" key="3">
    <source>
        <dbReference type="Pfam" id="PF11940"/>
    </source>
</evidence>
<dbReference type="Gene3D" id="1.25.50.10">
    <property type="entry name" value="Peptidase M1, alanyl aminopeptidase, C-terminal domain"/>
    <property type="match status" value="1"/>
</dbReference>
<dbReference type="GO" id="GO:0008237">
    <property type="term" value="F:metallopeptidase activity"/>
    <property type="evidence" value="ECO:0007669"/>
    <property type="project" value="InterPro"/>
</dbReference>
<dbReference type="AlphaFoldDB" id="A0A524RTG2"/>
<name>A0A524RTG2_9CHRO</name>
<keyword evidence="1" id="KW-0031">Aminopeptidase</keyword>
<dbReference type="InterPro" id="IPR014782">
    <property type="entry name" value="Peptidase_M1_dom"/>
</dbReference>
<dbReference type="FunFam" id="2.60.40.1840:FF:000001">
    <property type="entry name" value="Aminopeptidase N"/>
    <property type="match status" value="1"/>
</dbReference>
<dbReference type="InterPro" id="IPR012779">
    <property type="entry name" value="Peptidase_M1_pepN"/>
</dbReference>
<gene>
    <name evidence="5" type="ORF">ERJ68_06820</name>
</gene>
<proteinExistence type="predicted"/>
<dbReference type="EMBL" id="SRMN01000106">
    <property type="protein sequence ID" value="TGH20453.1"/>
    <property type="molecule type" value="Genomic_DNA"/>
</dbReference>
<dbReference type="InterPro" id="IPR037144">
    <property type="entry name" value="Peptidase_M1_pepN_C_sf"/>
</dbReference>
<feature type="non-terminal residue" evidence="5">
    <location>
        <position position="1"/>
    </location>
</feature>
<dbReference type="InterPro" id="IPR038438">
    <property type="entry name" value="PepN_Ig-like_sf"/>
</dbReference>
<dbReference type="Gene3D" id="2.60.40.1840">
    <property type="match status" value="1"/>
</dbReference>
<dbReference type="Pfam" id="PF17432">
    <property type="entry name" value="DUF3458_C"/>
    <property type="match status" value="1"/>
</dbReference>
<dbReference type="InterPro" id="IPR027268">
    <property type="entry name" value="Peptidase_M4/M1_CTD_sf"/>
</dbReference>
<evidence type="ECO:0000259" key="2">
    <source>
        <dbReference type="Pfam" id="PF01433"/>
    </source>
</evidence>
<dbReference type="PANTHER" id="PTHR46322">
    <property type="entry name" value="PUROMYCIN-SENSITIVE AMINOPEPTIDASE"/>
    <property type="match status" value="1"/>
</dbReference>
<dbReference type="Gene3D" id="1.10.390.10">
    <property type="entry name" value="Neutral Protease Domain 2"/>
    <property type="match status" value="1"/>
</dbReference>
<evidence type="ECO:0000313" key="5">
    <source>
        <dbReference type="EMBL" id="TGH20453.1"/>
    </source>
</evidence>
<accession>A0A524RTG2</accession>
<dbReference type="InterPro" id="IPR035414">
    <property type="entry name" value="Peptidase_M1_pepN_Ig-like"/>
</dbReference>
<protein>
    <submittedName>
        <fullName evidence="5">DUF3458 domain-containing protein</fullName>
    </submittedName>
</protein>
<evidence type="ECO:0000259" key="4">
    <source>
        <dbReference type="Pfam" id="PF17432"/>
    </source>
</evidence>
<evidence type="ECO:0000256" key="1">
    <source>
        <dbReference type="ARBA" id="ARBA00022438"/>
    </source>
</evidence>
<feature type="domain" description="Peptidase M1 membrane alanine aminopeptidase" evidence="2">
    <location>
        <begin position="2"/>
        <end position="138"/>
    </location>
</feature>
<feature type="domain" description="Peptidase M1 alanyl aminopeptidase Ig-like fold" evidence="3">
    <location>
        <begin position="146"/>
        <end position="254"/>
    </location>
</feature>
<feature type="domain" description="Peptidase M1 alanyl aminopeptidase C-terminal" evidence="4">
    <location>
        <begin position="267"/>
        <end position="575"/>
    </location>
</feature>
<keyword evidence="1" id="KW-0378">Hydrolase</keyword>
<dbReference type="SUPFAM" id="SSF55486">
    <property type="entry name" value="Metalloproteases ('zincins'), catalytic domain"/>
    <property type="match status" value="1"/>
</dbReference>